<comment type="caution">
    <text evidence="1">The sequence shown here is derived from an EMBL/GenBank/DDBJ whole genome shotgun (WGS) entry which is preliminary data.</text>
</comment>
<evidence type="ECO:0000313" key="2">
    <source>
        <dbReference type="Proteomes" id="UP001392437"/>
    </source>
</evidence>
<accession>A0AAW0QZL3</accession>
<protein>
    <submittedName>
        <fullName evidence="1">Uncharacterized protein</fullName>
    </submittedName>
</protein>
<dbReference type="AlphaFoldDB" id="A0AAW0QZL3"/>
<sequence length="252" mass="27711">MYVVSNFTCKTHPTHAQMGLDTLDSYNNPKIVRHKGPSIPAASELTAIPPSVVFVHGQTGDREQTWTAYNESEPWPQTLLPFGYDASVVDWKSMVSQSRIANHAGNLLSSPAAYRDDDDTVGRLQYNTIDRTHTSEIYFTPHAGLSSSGPHTMVLASRDGQNSLPEGRFRWSWWCRQDSGGTAFRLLGQEDRPDMLHALAYKVLGEDAVVVGEQGALRDGWLLSEEDVAQAALVDPLQESLGDGEAVAGLWL</sequence>
<proteinExistence type="predicted"/>
<gene>
    <name evidence="1" type="ORF">PG999_004528</name>
</gene>
<organism evidence="1 2">
    <name type="scientific">Apiospora kogelbergensis</name>
    <dbReference type="NCBI Taxonomy" id="1337665"/>
    <lineage>
        <taxon>Eukaryota</taxon>
        <taxon>Fungi</taxon>
        <taxon>Dikarya</taxon>
        <taxon>Ascomycota</taxon>
        <taxon>Pezizomycotina</taxon>
        <taxon>Sordariomycetes</taxon>
        <taxon>Xylariomycetidae</taxon>
        <taxon>Amphisphaeriales</taxon>
        <taxon>Apiosporaceae</taxon>
        <taxon>Apiospora</taxon>
    </lineage>
</organism>
<dbReference type="EMBL" id="JAQQWP010000004">
    <property type="protein sequence ID" value="KAK8120408.1"/>
    <property type="molecule type" value="Genomic_DNA"/>
</dbReference>
<dbReference type="Proteomes" id="UP001392437">
    <property type="component" value="Unassembled WGS sequence"/>
</dbReference>
<evidence type="ECO:0000313" key="1">
    <source>
        <dbReference type="EMBL" id="KAK8120408.1"/>
    </source>
</evidence>
<name>A0AAW0QZL3_9PEZI</name>
<keyword evidence="2" id="KW-1185">Reference proteome</keyword>
<reference evidence="1 2" key="1">
    <citation type="submission" date="2023-01" db="EMBL/GenBank/DDBJ databases">
        <title>Analysis of 21 Apiospora genomes using comparative genomics revels a genus with tremendous synthesis potential of carbohydrate active enzymes and secondary metabolites.</title>
        <authorList>
            <person name="Sorensen T."/>
        </authorList>
    </citation>
    <scope>NUCLEOTIDE SEQUENCE [LARGE SCALE GENOMIC DNA]</scope>
    <source>
        <strain evidence="1 2">CBS 117206</strain>
    </source>
</reference>